<dbReference type="SMART" id="SM01043">
    <property type="entry name" value="BTAD"/>
    <property type="match status" value="1"/>
</dbReference>
<protein>
    <recommendedName>
        <fullName evidence="8">AfsR/SARP family transcriptional regulator</fullName>
    </recommendedName>
</protein>
<dbReference type="GO" id="GO:0003677">
    <property type="term" value="F:DNA binding"/>
    <property type="evidence" value="ECO:0007669"/>
    <property type="project" value="UniProtKB-KW"/>
</dbReference>
<keyword evidence="2" id="KW-0238">DNA-binding</keyword>
<sequence>MSVELILLPTVALGGREIAGPRRRSLLALLASDPGAAVGTGRLIGELWPEDPPENPGKALQVLISRTRAETAPGLIVSTPGGYRLTLPPERVDAWALEERAAAAGRHALAGDHAAALERAEAALSLWNGTVGDGEGPVTELRVSRRPSFEKARKLRALSLARLGRLAEAAAPLAAIWAERPGDEEVLAELMRAEAATSGLEAALVRYDAHRRDLRERLGADPGPAAREAHRRLLRSGEPAVRHGVPHEASPLLGRDKDVAGVLAALRASRVVTVTGPGGIGKSRVAHAVARSAEEAEVRLVALAGVEDDAQVAAEVGSAFGAEDLPGGRIPGLVQAIGSRRVLLVLDDCERVLDGVADLVGRLVALTPELRVLVTSRAPLGLSAESVHALPELAVEAAVELFGRRARAARPGAELRYEEVAALCARLEGLPLAIELAAARVRVMSVPEITRGLADRFTLLRGGSRDAPARHRTMRAVVDWSWRLLDEPGRAAVRLLSVFPGGFTAASAGRLLGGGFDETLDVLDRLAAQSLLTVTETPTGTRFRMPAAVRDLGLAERAGAGEDERAIAGFVAWAREFGLAHNEIAFVSPADMGPVRAEQDNLVRALRYALDAGDGPAAAAVFAALGPRWFVSACHARVAERAGEVARVLSHLRPEGPLVDAVRTAAVVCALSRFTHGGRELRSTLVLRRLPEAPPDTPARAIAAAVRAMSGGPSTLADLLTDPRPLPSGVAHTVVGFALEREGDIDGALTEATLMLADFERSGNPWLRYHAHCRVGRLALLAEQGERAGPHLALALRQIELLESDPDREDLRIALVMAELQCRDVDGASNRLGTETTAPFGRPYGLATVAEISLAQGDVDGGLRRWRDLLALIDSAGHPLYRPDPRGVQVWTLEIRSAAVLAHAYHGRLDLVAGALSELPRQVTALLREPASGPAGHVAEMSACGAVLLALAVADLAAGRAVPGARLTALAERFQPPRQIHPSMSGSRARGAAEEAAPEAYRAAVAEFASLDVPGLRAAALAALRDRPGG</sequence>
<evidence type="ECO:0000313" key="6">
    <source>
        <dbReference type="EMBL" id="GLZ79958.1"/>
    </source>
</evidence>
<dbReference type="PANTHER" id="PTHR47691:SF3">
    <property type="entry name" value="HTH-TYPE TRANSCRIPTIONAL REGULATOR RV0890C-RELATED"/>
    <property type="match status" value="1"/>
</dbReference>
<evidence type="ECO:0000259" key="3">
    <source>
        <dbReference type="SMART" id="SM00382"/>
    </source>
</evidence>
<dbReference type="EMBL" id="BSTX01000003">
    <property type="protein sequence ID" value="GLZ79958.1"/>
    <property type="molecule type" value="Genomic_DNA"/>
</dbReference>
<evidence type="ECO:0008006" key="8">
    <source>
        <dbReference type="Google" id="ProtNLM"/>
    </source>
</evidence>
<feature type="domain" description="AAA+ ATPase" evidence="3">
    <location>
        <begin position="268"/>
        <end position="448"/>
    </location>
</feature>
<dbReference type="AlphaFoldDB" id="A0A9W6WBD4"/>
<accession>A0A9W6WBD4</accession>
<dbReference type="InterPro" id="IPR003593">
    <property type="entry name" value="AAA+_ATPase"/>
</dbReference>
<dbReference type="SMART" id="SM00862">
    <property type="entry name" value="Trans_reg_C"/>
    <property type="match status" value="1"/>
</dbReference>
<evidence type="ECO:0000256" key="1">
    <source>
        <dbReference type="ARBA" id="ARBA00005820"/>
    </source>
</evidence>
<dbReference type="RefSeq" id="WP_285665090.1">
    <property type="nucleotide sequence ID" value="NZ_BSTX01000003.1"/>
</dbReference>
<dbReference type="Pfam" id="PF03704">
    <property type="entry name" value="BTAD"/>
    <property type="match status" value="1"/>
</dbReference>
<evidence type="ECO:0000256" key="2">
    <source>
        <dbReference type="ARBA" id="ARBA00023125"/>
    </source>
</evidence>
<dbReference type="InterPro" id="IPR036388">
    <property type="entry name" value="WH-like_DNA-bd_sf"/>
</dbReference>
<dbReference type="InterPro" id="IPR001867">
    <property type="entry name" value="OmpR/PhoB-type_DNA-bd"/>
</dbReference>
<organism evidence="6 7">
    <name type="scientific">Actinorhabdospora filicis</name>
    <dbReference type="NCBI Taxonomy" id="1785913"/>
    <lineage>
        <taxon>Bacteria</taxon>
        <taxon>Bacillati</taxon>
        <taxon>Actinomycetota</taxon>
        <taxon>Actinomycetes</taxon>
        <taxon>Micromonosporales</taxon>
        <taxon>Micromonosporaceae</taxon>
        <taxon>Actinorhabdospora</taxon>
    </lineage>
</organism>
<evidence type="ECO:0000259" key="4">
    <source>
        <dbReference type="SMART" id="SM00862"/>
    </source>
</evidence>
<dbReference type="PRINTS" id="PR00364">
    <property type="entry name" value="DISEASERSIST"/>
</dbReference>
<gene>
    <name evidence="6" type="ORF">Afil01_47650</name>
</gene>
<dbReference type="GO" id="GO:0000160">
    <property type="term" value="P:phosphorelay signal transduction system"/>
    <property type="evidence" value="ECO:0007669"/>
    <property type="project" value="InterPro"/>
</dbReference>
<dbReference type="SMART" id="SM00382">
    <property type="entry name" value="AAA"/>
    <property type="match status" value="1"/>
</dbReference>
<proteinExistence type="inferred from homology"/>
<dbReference type="SUPFAM" id="SSF52540">
    <property type="entry name" value="P-loop containing nucleoside triphosphate hydrolases"/>
    <property type="match status" value="1"/>
</dbReference>
<dbReference type="SUPFAM" id="SSF46894">
    <property type="entry name" value="C-terminal effector domain of the bipartite response regulators"/>
    <property type="match status" value="1"/>
</dbReference>
<dbReference type="PANTHER" id="PTHR47691">
    <property type="entry name" value="REGULATOR-RELATED"/>
    <property type="match status" value="1"/>
</dbReference>
<dbReference type="InterPro" id="IPR011990">
    <property type="entry name" value="TPR-like_helical_dom_sf"/>
</dbReference>
<comment type="caution">
    <text evidence="6">The sequence shown here is derived from an EMBL/GenBank/DDBJ whole genome shotgun (WGS) entry which is preliminary data.</text>
</comment>
<dbReference type="GO" id="GO:0006355">
    <property type="term" value="P:regulation of DNA-templated transcription"/>
    <property type="evidence" value="ECO:0007669"/>
    <property type="project" value="InterPro"/>
</dbReference>
<dbReference type="InterPro" id="IPR027417">
    <property type="entry name" value="P-loop_NTPase"/>
</dbReference>
<dbReference type="InterPro" id="IPR005158">
    <property type="entry name" value="BTAD"/>
</dbReference>
<dbReference type="Gene3D" id="1.25.40.10">
    <property type="entry name" value="Tetratricopeptide repeat domain"/>
    <property type="match status" value="1"/>
</dbReference>
<name>A0A9W6WBD4_9ACTN</name>
<dbReference type="Gene3D" id="1.10.10.10">
    <property type="entry name" value="Winged helix-like DNA-binding domain superfamily/Winged helix DNA-binding domain"/>
    <property type="match status" value="1"/>
</dbReference>
<evidence type="ECO:0000313" key="7">
    <source>
        <dbReference type="Proteomes" id="UP001165079"/>
    </source>
</evidence>
<dbReference type="SUPFAM" id="SSF48452">
    <property type="entry name" value="TPR-like"/>
    <property type="match status" value="2"/>
</dbReference>
<keyword evidence="7" id="KW-1185">Reference proteome</keyword>
<reference evidence="6" key="1">
    <citation type="submission" date="2023-03" db="EMBL/GenBank/DDBJ databases">
        <title>Actinorhabdospora filicis NBRC 111898.</title>
        <authorList>
            <person name="Ichikawa N."/>
            <person name="Sato H."/>
            <person name="Tonouchi N."/>
        </authorList>
    </citation>
    <scope>NUCLEOTIDE SEQUENCE</scope>
    <source>
        <strain evidence="6">NBRC 111898</strain>
    </source>
</reference>
<dbReference type="InterPro" id="IPR016032">
    <property type="entry name" value="Sig_transdc_resp-reg_C-effctor"/>
</dbReference>
<feature type="domain" description="Bacterial transcriptional activator" evidence="5">
    <location>
        <begin position="92"/>
        <end position="234"/>
    </location>
</feature>
<dbReference type="Proteomes" id="UP001165079">
    <property type="component" value="Unassembled WGS sequence"/>
</dbReference>
<evidence type="ECO:0000259" key="5">
    <source>
        <dbReference type="SMART" id="SM01043"/>
    </source>
</evidence>
<feature type="domain" description="OmpR/PhoB-type" evidence="4">
    <location>
        <begin position="15"/>
        <end position="85"/>
    </location>
</feature>
<comment type="similarity">
    <text evidence="1">Belongs to the AfsR/DnrI/RedD regulatory family.</text>
</comment>